<keyword evidence="1" id="KW-0812">Transmembrane</keyword>
<keyword evidence="1" id="KW-1133">Transmembrane helix</keyword>
<protein>
    <recommendedName>
        <fullName evidence="4">Transmembrane protein</fullName>
    </recommendedName>
</protein>
<feature type="transmembrane region" description="Helical" evidence="1">
    <location>
        <begin position="12"/>
        <end position="32"/>
    </location>
</feature>
<keyword evidence="3" id="KW-1185">Reference proteome</keyword>
<evidence type="ECO:0000256" key="1">
    <source>
        <dbReference type="SAM" id="Phobius"/>
    </source>
</evidence>
<keyword evidence="1" id="KW-0472">Membrane</keyword>
<evidence type="ECO:0000313" key="2">
    <source>
        <dbReference type="EMBL" id="KAH7125199.1"/>
    </source>
</evidence>
<comment type="caution">
    <text evidence="2">The sequence shown here is derived from an EMBL/GenBank/DDBJ whole genome shotgun (WGS) entry which is preliminary data.</text>
</comment>
<dbReference type="AlphaFoldDB" id="A0A9P9DSK6"/>
<sequence length="154" mass="16640">MHHTDPRRLLTAWFSHVICTSFCGLLMTFSLAETVTAFPRPVAESTTTSSAPSNVITILRLEGSYDGSLPIGIISIFISFGSLVVGVVGVILMWRRQYTRASLDQNIENQPLSTNTTNSQPLSEIDTHIGTFSVSRDTDVVIGDSIPLAISPSG</sequence>
<organism evidence="2 3">
    <name type="scientific">Dendryphion nanum</name>
    <dbReference type="NCBI Taxonomy" id="256645"/>
    <lineage>
        <taxon>Eukaryota</taxon>
        <taxon>Fungi</taxon>
        <taxon>Dikarya</taxon>
        <taxon>Ascomycota</taxon>
        <taxon>Pezizomycotina</taxon>
        <taxon>Dothideomycetes</taxon>
        <taxon>Pleosporomycetidae</taxon>
        <taxon>Pleosporales</taxon>
        <taxon>Torulaceae</taxon>
        <taxon>Dendryphion</taxon>
    </lineage>
</organism>
<accession>A0A9P9DSK6</accession>
<reference evidence="2" key="1">
    <citation type="journal article" date="2021" name="Nat. Commun.">
        <title>Genetic determinants of endophytism in the Arabidopsis root mycobiome.</title>
        <authorList>
            <person name="Mesny F."/>
            <person name="Miyauchi S."/>
            <person name="Thiergart T."/>
            <person name="Pickel B."/>
            <person name="Atanasova L."/>
            <person name="Karlsson M."/>
            <person name="Huettel B."/>
            <person name="Barry K.W."/>
            <person name="Haridas S."/>
            <person name="Chen C."/>
            <person name="Bauer D."/>
            <person name="Andreopoulos W."/>
            <person name="Pangilinan J."/>
            <person name="LaButti K."/>
            <person name="Riley R."/>
            <person name="Lipzen A."/>
            <person name="Clum A."/>
            <person name="Drula E."/>
            <person name="Henrissat B."/>
            <person name="Kohler A."/>
            <person name="Grigoriev I.V."/>
            <person name="Martin F.M."/>
            <person name="Hacquard S."/>
        </authorList>
    </citation>
    <scope>NUCLEOTIDE SEQUENCE</scope>
    <source>
        <strain evidence="2">MPI-CAGE-CH-0243</strain>
    </source>
</reference>
<dbReference type="EMBL" id="JAGMWT010000007">
    <property type="protein sequence ID" value="KAH7125199.1"/>
    <property type="molecule type" value="Genomic_DNA"/>
</dbReference>
<name>A0A9P9DSK6_9PLEO</name>
<dbReference type="Proteomes" id="UP000700596">
    <property type="component" value="Unassembled WGS sequence"/>
</dbReference>
<evidence type="ECO:0000313" key="3">
    <source>
        <dbReference type="Proteomes" id="UP000700596"/>
    </source>
</evidence>
<evidence type="ECO:0008006" key="4">
    <source>
        <dbReference type="Google" id="ProtNLM"/>
    </source>
</evidence>
<proteinExistence type="predicted"/>
<feature type="transmembrane region" description="Helical" evidence="1">
    <location>
        <begin position="69"/>
        <end position="94"/>
    </location>
</feature>
<gene>
    <name evidence="2" type="ORF">B0J11DRAFT_299857</name>
</gene>